<name>A0A926S2Y0_9SPHI</name>
<dbReference type="EMBL" id="JACWMX010000005">
    <property type="protein sequence ID" value="MBD1394347.1"/>
    <property type="molecule type" value="Genomic_DNA"/>
</dbReference>
<reference evidence="1" key="1">
    <citation type="submission" date="2020-09" db="EMBL/GenBank/DDBJ databases">
        <title>Novel species of Mucilaginibacter isolated from a glacier on the Tibetan Plateau.</title>
        <authorList>
            <person name="Liu Q."/>
            <person name="Xin Y.-H."/>
        </authorList>
    </citation>
    <scope>NUCLEOTIDE SEQUENCE</scope>
    <source>
        <strain evidence="1">ZB1P21</strain>
    </source>
</reference>
<dbReference type="PROSITE" id="PS51257">
    <property type="entry name" value="PROKAR_LIPOPROTEIN"/>
    <property type="match status" value="1"/>
</dbReference>
<comment type="caution">
    <text evidence="1">The sequence shown here is derived from an EMBL/GenBank/DDBJ whole genome shotgun (WGS) entry which is preliminary data.</text>
</comment>
<proteinExistence type="predicted"/>
<sequence>MKKHLLTALIALATLASCKKENTNTPVRPGLYGTWELRHIGGGWGINEVIAPGKGERYQFNTSETYVRTKDAKTDKGSFAIKYVGEERGYKYGSITFTNPDYSDAFAIKKDSMTIGTSIADGPTYLYIKIK</sequence>
<accession>A0A926S2Y0</accession>
<evidence type="ECO:0000313" key="2">
    <source>
        <dbReference type="Proteomes" id="UP000619078"/>
    </source>
</evidence>
<evidence type="ECO:0008006" key="3">
    <source>
        <dbReference type="Google" id="ProtNLM"/>
    </source>
</evidence>
<evidence type="ECO:0000313" key="1">
    <source>
        <dbReference type="EMBL" id="MBD1394347.1"/>
    </source>
</evidence>
<gene>
    <name evidence="1" type="ORF">IDJ76_14655</name>
</gene>
<dbReference type="RefSeq" id="WP_191164080.1">
    <property type="nucleotide sequence ID" value="NZ_JACWMX010000005.1"/>
</dbReference>
<dbReference type="Proteomes" id="UP000619078">
    <property type="component" value="Unassembled WGS sequence"/>
</dbReference>
<protein>
    <recommendedName>
        <fullName evidence="3">Lipocalin-like domain-containing protein</fullName>
    </recommendedName>
</protein>
<keyword evidence="2" id="KW-1185">Reference proteome</keyword>
<dbReference type="AlphaFoldDB" id="A0A926S2Y0"/>
<organism evidence="1 2">
    <name type="scientific">Mucilaginibacter glaciei</name>
    <dbReference type="NCBI Taxonomy" id="2772109"/>
    <lineage>
        <taxon>Bacteria</taxon>
        <taxon>Pseudomonadati</taxon>
        <taxon>Bacteroidota</taxon>
        <taxon>Sphingobacteriia</taxon>
        <taxon>Sphingobacteriales</taxon>
        <taxon>Sphingobacteriaceae</taxon>
        <taxon>Mucilaginibacter</taxon>
    </lineage>
</organism>